<reference evidence="13" key="1">
    <citation type="submission" date="2016-09" db="EMBL/GenBank/DDBJ databases">
        <authorList>
            <person name="Varghese N."/>
            <person name="Submissions S."/>
        </authorList>
    </citation>
    <scope>NUCLEOTIDE SEQUENCE [LARGE SCALE GENOMIC DNA]</scope>
    <source>
        <strain evidence="13">25nlg</strain>
    </source>
</reference>
<feature type="domain" description="Protein translocase subunit SecDF P1" evidence="11">
    <location>
        <begin position="66"/>
        <end position="122"/>
    </location>
</feature>
<feature type="domain" description="Protein export membrane protein SecD/SecF C-terminal" evidence="10">
    <location>
        <begin position="249"/>
        <end position="411"/>
    </location>
</feature>
<dbReference type="NCBIfam" id="TIGR00916">
    <property type="entry name" value="2A0604s01"/>
    <property type="match status" value="1"/>
</dbReference>
<dbReference type="InterPro" id="IPR022813">
    <property type="entry name" value="SecD/SecF_arch_bac"/>
</dbReference>
<proteinExistence type="inferred from homology"/>
<dbReference type="Gene3D" id="3.30.70.3220">
    <property type="match status" value="1"/>
</dbReference>
<comment type="similarity">
    <text evidence="9">Belongs to the SecD/SecF family. SecD subfamily.</text>
</comment>
<evidence type="ECO:0000256" key="4">
    <source>
        <dbReference type="ARBA" id="ARBA00022692"/>
    </source>
</evidence>
<feature type="transmembrane region" description="Helical" evidence="9">
    <location>
        <begin position="288"/>
        <end position="308"/>
    </location>
</feature>
<name>A0A1G6JPG2_9BACI</name>
<feature type="transmembrane region" description="Helical" evidence="9">
    <location>
        <begin position="265"/>
        <end position="283"/>
    </location>
</feature>
<dbReference type="Pfam" id="PF02355">
    <property type="entry name" value="SecD_SecF_C"/>
    <property type="match status" value="1"/>
</dbReference>
<dbReference type="PANTHER" id="PTHR30081">
    <property type="entry name" value="PROTEIN-EXPORT MEMBRANE PROTEIN SEC"/>
    <property type="match status" value="1"/>
</dbReference>
<evidence type="ECO:0000256" key="2">
    <source>
        <dbReference type="ARBA" id="ARBA00022448"/>
    </source>
</evidence>
<dbReference type="GO" id="GO:0065002">
    <property type="term" value="P:intracellular protein transmembrane transport"/>
    <property type="evidence" value="ECO:0007669"/>
    <property type="project" value="UniProtKB-UniRule"/>
</dbReference>
<comment type="subcellular location">
    <subcellularLocation>
        <location evidence="1 9">Cell membrane</location>
        <topology evidence="1 9">Multi-pass membrane protein</topology>
    </subcellularLocation>
</comment>
<dbReference type="EMBL" id="FMYM01000006">
    <property type="protein sequence ID" value="SDC20604.1"/>
    <property type="molecule type" value="Genomic_DNA"/>
</dbReference>
<dbReference type="GO" id="GO:0006605">
    <property type="term" value="P:protein targeting"/>
    <property type="evidence" value="ECO:0007669"/>
    <property type="project" value="UniProtKB-UniRule"/>
</dbReference>
<evidence type="ECO:0000256" key="3">
    <source>
        <dbReference type="ARBA" id="ARBA00022475"/>
    </source>
</evidence>
<dbReference type="GO" id="GO:0015450">
    <property type="term" value="F:protein-transporting ATPase activity"/>
    <property type="evidence" value="ECO:0007669"/>
    <property type="project" value="InterPro"/>
</dbReference>
<evidence type="ECO:0000313" key="12">
    <source>
        <dbReference type="EMBL" id="SDC20604.1"/>
    </source>
</evidence>
<evidence type="ECO:0000256" key="8">
    <source>
        <dbReference type="ARBA" id="ARBA00023136"/>
    </source>
</evidence>
<dbReference type="NCBIfam" id="TIGR01129">
    <property type="entry name" value="secD"/>
    <property type="match status" value="1"/>
</dbReference>
<evidence type="ECO:0000256" key="1">
    <source>
        <dbReference type="ARBA" id="ARBA00004651"/>
    </source>
</evidence>
<dbReference type="AlphaFoldDB" id="A0A1G6JPG2"/>
<evidence type="ECO:0000256" key="9">
    <source>
        <dbReference type="HAMAP-Rule" id="MF_01463"/>
    </source>
</evidence>
<keyword evidence="2 9" id="KW-0813">Transport</keyword>
<dbReference type="InterPro" id="IPR048631">
    <property type="entry name" value="SecD_1st"/>
</dbReference>
<feature type="transmembrane region" description="Helical" evidence="9">
    <location>
        <begin position="314"/>
        <end position="333"/>
    </location>
</feature>
<comment type="function">
    <text evidence="9">Part of the Sec protein translocase complex. Interacts with the SecYEG preprotein conducting channel. SecDF uses the proton motive force (PMF) to complete protein translocation after the ATP-dependent function of SecA.</text>
</comment>
<dbReference type="Gene3D" id="1.20.1640.10">
    <property type="entry name" value="Multidrug efflux transporter AcrB transmembrane domain"/>
    <property type="match status" value="1"/>
</dbReference>
<evidence type="ECO:0000256" key="6">
    <source>
        <dbReference type="ARBA" id="ARBA00022989"/>
    </source>
</evidence>
<evidence type="ECO:0000259" key="10">
    <source>
        <dbReference type="Pfam" id="PF02355"/>
    </source>
</evidence>
<feature type="transmembrane region" description="Helical" evidence="9">
    <location>
        <begin position="388"/>
        <end position="415"/>
    </location>
</feature>
<dbReference type="STRING" id="1464122.SAMN05421737_10653"/>
<keyword evidence="6 9" id="KW-1133">Transmembrane helix</keyword>
<protein>
    <recommendedName>
        <fullName evidence="9">Protein translocase subunit SecD</fullName>
    </recommendedName>
</protein>
<dbReference type="Proteomes" id="UP000242662">
    <property type="component" value="Unassembled WGS sequence"/>
</dbReference>
<dbReference type="InterPro" id="IPR005791">
    <property type="entry name" value="SecD"/>
</dbReference>
<organism evidence="12 13">
    <name type="scientific">Shouchella lonarensis</name>
    <dbReference type="NCBI Taxonomy" id="1464122"/>
    <lineage>
        <taxon>Bacteria</taxon>
        <taxon>Bacillati</taxon>
        <taxon>Bacillota</taxon>
        <taxon>Bacilli</taxon>
        <taxon>Bacillales</taxon>
        <taxon>Bacillaceae</taxon>
        <taxon>Shouchella</taxon>
    </lineage>
</organism>
<keyword evidence="3 9" id="KW-1003">Cell membrane</keyword>
<comment type="caution">
    <text evidence="9">Lacks conserved residue(s) required for the propagation of feature annotation.</text>
</comment>
<feature type="transmembrane region" description="Helical" evidence="9">
    <location>
        <begin position="363"/>
        <end position="382"/>
    </location>
</feature>
<keyword evidence="5 9" id="KW-0653">Protein transport</keyword>
<dbReference type="PANTHER" id="PTHR30081:SF1">
    <property type="entry name" value="PROTEIN TRANSLOCASE SUBUNIT SECD"/>
    <property type="match status" value="1"/>
</dbReference>
<dbReference type="GO" id="GO:0043952">
    <property type="term" value="P:protein transport by the Sec complex"/>
    <property type="evidence" value="ECO:0007669"/>
    <property type="project" value="UniProtKB-UniRule"/>
</dbReference>
<dbReference type="HAMAP" id="MF_01463_B">
    <property type="entry name" value="SecD_B"/>
    <property type="match status" value="1"/>
</dbReference>
<keyword evidence="8 9" id="KW-0472">Membrane</keyword>
<dbReference type="OrthoDB" id="9805019at2"/>
<dbReference type="GO" id="GO:0005886">
    <property type="term" value="C:plasma membrane"/>
    <property type="evidence" value="ECO:0007669"/>
    <property type="project" value="UniProtKB-SubCell"/>
</dbReference>
<keyword evidence="13" id="KW-1185">Reference proteome</keyword>
<comment type="subunit">
    <text evidence="9">Forms a complex with SecF. Part of the essential Sec protein translocation apparatus which comprises SecA, SecYEG and auxiliary proteins SecDF. Other proteins may also be involved.</text>
</comment>
<sequence length="437" mass="47349">MAVKRTKILLFFVIVALCAAGIAYTAKPVIKDVSLGLDLQGGFEVLYEVGPLKEGDKINEDVMLATTTALNQRVNTIGVSEPIIQIESDNRIRVQLAGVKDQEQARELLATGAHLTIRDVDDNELLDGSDLVQNGAKGQLHPETNAPIVTLTLKDADKFGEITKEISSLPPPNNMLVIWLDYEEGDSYKEESKKVESEQKFLSAASVRQPIFSTSVQIEGGDFTTESTRQLAELLNAGALPVQLDEVYSTSVGASLGEQAMKQTVFAGIIGVALIFAFMVIYYRFPGVVAVITLSVYTFLVLVIFNALNAVLTVPGIAALILGVGMAVDANIITYERMREELKAGRSMLSAFKVGGKDSFSTIMDANVTTLIAAGVMFYFGTSSVKGFAVMLIISIVVSFVTAVYGSRLLLGLWVNSRFLNKRPRWFGVKEGDINGL</sequence>
<evidence type="ECO:0000313" key="13">
    <source>
        <dbReference type="Proteomes" id="UP000242662"/>
    </source>
</evidence>
<dbReference type="InterPro" id="IPR055344">
    <property type="entry name" value="SecD_SecF_C_bact"/>
</dbReference>
<evidence type="ECO:0000256" key="7">
    <source>
        <dbReference type="ARBA" id="ARBA00023010"/>
    </source>
</evidence>
<dbReference type="FunFam" id="1.20.1640.10:FF:000004">
    <property type="entry name" value="Protein translocase subunit SecD"/>
    <property type="match status" value="1"/>
</dbReference>
<dbReference type="InterPro" id="IPR048634">
    <property type="entry name" value="SecD_SecF_C"/>
</dbReference>
<keyword evidence="4 9" id="KW-0812">Transmembrane</keyword>
<keyword evidence="7 9" id="KW-0811">Translocation</keyword>
<evidence type="ECO:0000259" key="11">
    <source>
        <dbReference type="Pfam" id="PF21760"/>
    </source>
</evidence>
<dbReference type="Pfam" id="PF21760">
    <property type="entry name" value="SecD_1st"/>
    <property type="match status" value="1"/>
</dbReference>
<gene>
    <name evidence="9" type="primary">secD</name>
    <name evidence="12" type="ORF">SAMN05421737_10653</name>
</gene>
<evidence type="ECO:0000256" key="5">
    <source>
        <dbReference type="ARBA" id="ARBA00022927"/>
    </source>
</evidence>
<dbReference type="RefSeq" id="WP_090775675.1">
    <property type="nucleotide sequence ID" value="NZ_FMYM01000006.1"/>
</dbReference>
<dbReference type="SUPFAM" id="SSF82866">
    <property type="entry name" value="Multidrug efflux transporter AcrB transmembrane domain"/>
    <property type="match status" value="1"/>
</dbReference>
<accession>A0A1G6JPG2</accession>